<feature type="region of interest" description="Disordered" evidence="2">
    <location>
        <begin position="151"/>
        <end position="202"/>
    </location>
</feature>
<feature type="compositionally biased region" description="Acidic residues" evidence="2">
    <location>
        <begin position="157"/>
        <end position="166"/>
    </location>
</feature>
<reference evidence="3" key="1">
    <citation type="journal article" date="2021" name="Proc. Natl. Acad. Sci. U.S.A.">
        <title>A Catalog of Tens of Thousands of Viruses from Human Metagenomes Reveals Hidden Associations with Chronic Diseases.</title>
        <authorList>
            <person name="Tisza M.J."/>
            <person name="Buck C.B."/>
        </authorList>
    </citation>
    <scope>NUCLEOTIDE SEQUENCE</scope>
    <source>
        <strain evidence="3">Ctq9w2</strain>
    </source>
</reference>
<name>A0A8S5PX00_9CAUD</name>
<dbReference type="Pfam" id="PF06810">
    <property type="entry name" value="Phage_scaffold"/>
    <property type="match status" value="1"/>
</dbReference>
<dbReference type="InterPro" id="IPR009636">
    <property type="entry name" value="SCAF"/>
</dbReference>
<accession>A0A8S5PX00</accession>
<feature type="coiled-coil region" evidence="1">
    <location>
        <begin position="34"/>
        <end position="106"/>
    </location>
</feature>
<proteinExistence type="predicted"/>
<evidence type="ECO:0000256" key="2">
    <source>
        <dbReference type="SAM" id="MobiDB-lite"/>
    </source>
</evidence>
<dbReference type="EMBL" id="BK015530">
    <property type="protein sequence ID" value="DAE11280.1"/>
    <property type="molecule type" value="Genomic_DNA"/>
</dbReference>
<organism evidence="3">
    <name type="scientific">Myoviridae sp. ctq9w2</name>
    <dbReference type="NCBI Taxonomy" id="2825177"/>
    <lineage>
        <taxon>Viruses</taxon>
        <taxon>Duplodnaviria</taxon>
        <taxon>Heunggongvirae</taxon>
        <taxon>Uroviricota</taxon>
        <taxon>Caudoviricetes</taxon>
    </lineage>
</organism>
<sequence length="202" mass="22838">MVKVISELEKLGLELTDEQKEAVKKSMGEELYSKAELDKKVKTAETDRDNWKTRAETAEETLKGFDGKDLDTITKERDEWKGKAEKAEKEYNAKIAEREKEDLLKEAVKDIRFTSESARKSIMADIAANVSVKDGKLIGFGDLLADAKKNDSGAFVDEQEEQDEENQAQFTTPMGENGGAKITGDPSKMDFETYKKWRNQNQ</sequence>
<dbReference type="GO" id="GO:0019069">
    <property type="term" value="P:viral capsid assembly"/>
    <property type="evidence" value="ECO:0007669"/>
    <property type="project" value="InterPro"/>
</dbReference>
<evidence type="ECO:0000313" key="3">
    <source>
        <dbReference type="EMBL" id="DAE11280.1"/>
    </source>
</evidence>
<evidence type="ECO:0000256" key="1">
    <source>
        <dbReference type="SAM" id="Coils"/>
    </source>
</evidence>
<protein>
    <submittedName>
        <fullName evidence="3">Minor structural protein</fullName>
    </submittedName>
</protein>
<keyword evidence="1" id="KW-0175">Coiled coil</keyword>